<dbReference type="EMBL" id="JAMKBJ010000009">
    <property type="protein sequence ID" value="MCZ8537792.1"/>
    <property type="molecule type" value="Genomic_DNA"/>
</dbReference>
<proteinExistence type="predicted"/>
<feature type="region of interest" description="Disordered" evidence="1">
    <location>
        <begin position="1"/>
        <end position="64"/>
    </location>
</feature>
<organism evidence="2 3">
    <name type="scientific">Paenisporosarcina quisquiliarum</name>
    <dbReference type="NCBI Taxonomy" id="365346"/>
    <lineage>
        <taxon>Bacteria</taxon>
        <taxon>Bacillati</taxon>
        <taxon>Bacillota</taxon>
        <taxon>Bacilli</taxon>
        <taxon>Bacillales</taxon>
        <taxon>Caryophanaceae</taxon>
        <taxon>Paenisporosarcina</taxon>
    </lineage>
</organism>
<keyword evidence="3" id="KW-1185">Reference proteome</keyword>
<accession>A0A9X3LHH1</accession>
<gene>
    <name evidence="2" type="ORF">M9R32_11415</name>
</gene>
<evidence type="ECO:0000256" key="1">
    <source>
        <dbReference type="SAM" id="MobiDB-lite"/>
    </source>
</evidence>
<dbReference type="Proteomes" id="UP001152173">
    <property type="component" value="Unassembled WGS sequence"/>
</dbReference>
<feature type="compositionally biased region" description="Polar residues" evidence="1">
    <location>
        <begin position="44"/>
        <end position="56"/>
    </location>
</feature>
<feature type="compositionally biased region" description="Basic and acidic residues" evidence="1">
    <location>
        <begin position="32"/>
        <end position="41"/>
    </location>
</feature>
<evidence type="ECO:0000313" key="3">
    <source>
        <dbReference type="Proteomes" id="UP001152173"/>
    </source>
</evidence>
<name>A0A9X3LHH1_9BACL</name>
<evidence type="ECO:0000313" key="2">
    <source>
        <dbReference type="EMBL" id="MCZ8537792.1"/>
    </source>
</evidence>
<comment type="caution">
    <text evidence="2">The sequence shown here is derived from an EMBL/GenBank/DDBJ whole genome shotgun (WGS) entry which is preliminary data.</text>
</comment>
<reference evidence="2" key="1">
    <citation type="submission" date="2022-05" db="EMBL/GenBank/DDBJ databases">
        <authorList>
            <person name="Colautti A."/>
            <person name="Iacumin L."/>
        </authorList>
    </citation>
    <scope>NUCLEOTIDE SEQUENCE</scope>
    <source>
        <strain evidence="2">SK 55</strain>
    </source>
</reference>
<sequence>MPKNNQNSSGKNTRNNTQTPPKTGQAKNGATGREEFSRELTEIINKNTQTGQNQKTAQKRKNNK</sequence>
<dbReference type="AlphaFoldDB" id="A0A9X3LHH1"/>
<protein>
    <submittedName>
        <fullName evidence="2">Uncharacterized protein</fullName>
    </submittedName>
</protein>
<dbReference type="RefSeq" id="WP_269926861.1">
    <property type="nucleotide sequence ID" value="NZ_JAMKBJ010000009.1"/>
</dbReference>
<feature type="compositionally biased region" description="Polar residues" evidence="1">
    <location>
        <begin position="1"/>
        <end position="28"/>
    </location>
</feature>